<dbReference type="SUPFAM" id="SSF50998">
    <property type="entry name" value="Quinoprotein alcohol dehydrogenase-like"/>
    <property type="match status" value="1"/>
</dbReference>
<dbReference type="SUPFAM" id="SSF50978">
    <property type="entry name" value="WD40 repeat-like"/>
    <property type="match status" value="1"/>
</dbReference>
<dbReference type="PANTHER" id="PTHR19871">
    <property type="entry name" value="BETA TRANSDUCIN-RELATED PROTEIN"/>
    <property type="match status" value="1"/>
</dbReference>
<dbReference type="EnsemblMetazoa" id="LLOJ009342-RA">
    <property type="protein sequence ID" value="LLOJ009342-PA"/>
    <property type="gene ID" value="LLOJ009342"/>
</dbReference>
<dbReference type="Pfam" id="PF23586">
    <property type="entry name" value="Beta-prop_NWD2_C"/>
    <property type="match status" value="1"/>
</dbReference>
<dbReference type="InterPro" id="IPR027417">
    <property type="entry name" value="P-loop_NTPase"/>
</dbReference>
<dbReference type="InterPro" id="IPR036322">
    <property type="entry name" value="WD40_repeat_dom_sf"/>
</dbReference>
<dbReference type="SMART" id="SM00320">
    <property type="entry name" value="WD40"/>
    <property type="match status" value="4"/>
</dbReference>
<feature type="domain" description="NACHT" evidence="1">
    <location>
        <begin position="509"/>
        <end position="685"/>
    </location>
</feature>
<dbReference type="SUPFAM" id="SSF69322">
    <property type="entry name" value="Tricorn protease domain 2"/>
    <property type="match status" value="1"/>
</dbReference>
<dbReference type="Pfam" id="PF05729">
    <property type="entry name" value="NACHT"/>
    <property type="match status" value="1"/>
</dbReference>
<name>A0A1B0CWF8_LUTLO</name>
<dbReference type="InterPro" id="IPR007111">
    <property type="entry name" value="NACHT_NTPase"/>
</dbReference>
<evidence type="ECO:0000259" key="3">
    <source>
        <dbReference type="Pfam" id="PF23586"/>
    </source>
</evidence>
<dbReference type="FunFam" id="2.130.10.10:FF:001000">
    <property type="entry name" value="Uncharacterized protein, isoform A"/>
    <property type="match status" value="1"/>
</dbReference>
<feature type="domain" description="NWD2 C-terminal beta-propeller" evidence="3">
    <location>
        <begin position="1304"/>
        <end position="1654"/>
    </location>
</feature>
<reference evidence="4" key="1">
    <citation type="submission" date="2020-05" db="UniProtKB">
        <authorList>
            <consortium name="EnsemblMetazoa"/>
        </authorList>
    </citation>
    <scope>IDENTIFICATION</scope>
    <source>
        <strain evidence="4">Jacobina</strain>
    </source>
</reference>
<evidence type="ECO:0000313" key="5">
    <source>
        <dbReference type="Proteomes" id="UP000092461"/>
    </source>
</evidence>
<dbReference type="EMBL" id="AJWK01032343">
    <property type="status" value="NOT_ANNOTATED_CDS"/>
    <property type="molecule type" value="Genomic_DNA"/>
</dbReference>
<dbReference type="InterPro" id="IPR025139">
    <property type="entry name" value="DUF4062"/>
</dbReference>
<dbReference type="FunFam" id="1.25.40.370:FF:000003">
    <property type="entry name" value="Leucine-rich repeat and WD repeat-containing protein"/>
    <property type="match status" value="1"/>
</dbReference>
<keyword evidence="5" id="KW-1185">Reference proteome</keyword>
<dbReference type="EMBL" id="AJWK01032345">
    <property type="status" value="NOT_ANNOTATED_CDS"/>
    <property type="molecule type" value="Genomic_DNA"/>
</dbReference>
<sequence length="1725" mass="195639">MDDRTIDHIFAGSLEHLPPVSSKIVRIFTSSTFTDTTMERNTLMAKCYPRIKDYCREKHGLEFQVVDMRWGVRDEATDDHMTTELCMREIQNCQRLSMGPNFVVFLGQKYGYRPIPTLILSSELLLIREELVSMGIDVILLDTWYKKDSNAVPPISVLQPISSILINFNNKRVPKLQAEDQAIWWDTLTKMQKLFRKATASLHAAGKLDKDQMHNYFMSVTEREVINGILNVKNTKNHCLAYVRYINNINLQNLKKAGLFVDIINRSLDTEACKLLANLRDERLPNKIETTNMQKYTVEWIGREGLDTETHEEYLNHFISHFYKNIIKLVDRAMRKEDSSAQGQIVTEILQHLHACNNADKVFYGREEELAHIKGYMLGDSEKPLVLYGEGGCGKTSLLAKSASLFMKEWFKDAKPISIIRFLGTTPDSSALTPTLISICQQISYNYMLPFESIPDDLVPLTAHFKQLLTYASPAQPLTLFLDSVDQLTGAQEELAHIKGYMLGDSEKPLVLYGEGGCGKTSLLAKSASLFMKEWFKDAKPISIIRFLGTTPDSSALTPTLISICQQISYNYMLPFESIPDDLVPLTAHFKQLLTYASPAQPLTLFLDSVDQLTGAQDANKVSWLPTRIPPNCKIIVSCANEESNPTVSREYHILRRMIDVEENFVEVRALGEELAMNVIRMWMKTACRDLNNYQWRLVANAIAKCSLPIFVKLVFAEICRWRSYTRPQDTHLASTVMDSIMMLFERIEKQHGRILVFHALAYITASKSGLSETRERYFKNMNMAMYFHSSIADYYLGIWGGGNPKPFKFTEIQRHRFGLTEKEGSADRKVPVQPLVFYNKDGKVSRYNLRKFGELPFHLVRSRRFTDLYENVLFNYDWLHAKLSSCPLQAVLADFEDASTNIDDKDARRELMLVADALRLGGAILAVYPNMLAPQLIGRLLPEIGGNPNIKMLLHACDRSGPKDCSLIPLNHCLHTPGGPLKYSLEGHQFAVFAFVLTSDYRYMVSISTRFITWDLSTSDLTRDVNPGIEGIMQQLVLSPDNKWAGAYTNNNQSVLLNMLSSEFVIIDNPFEAKDQVTGVYLLNQNLFIHTKLKWARFDMRGNLQEKFDAVNVTEDWEILLMEFYSINEYHVVYWTGQISNEKLRFDTFREEKTIPPEEISLARYENDEKEMLLQLKLDQHDRMLLGTAGKGFVIWDLDPDNPISPDALYLALPHGVRNITTRMMQSNSVMVSSQLNYAVAGVRKNLYVWCLESRQLMKILDAHFGRIIQLEALTIGNWNSVITSSIDRSVKVWNINNIFEQVHVIDRHELQIDSISLSQETDFAVTVTRGCVGVWDIRQGRLLAKLADSPLGAIVTHSEITPDGRYILSSETGKILIWNRVSEQVLFRDDQPGIQQITFLEAGEKFLTVSCPNINSTEDQNKLTGIATVRTIPDGQIQFTFDFPVRMIPGIPFRCAVITADGAHIVVATTDKGNKDAIGVYSATNGAHIQKITLKGCNIKEILSLVPLPHKPNQVAVISTEKGSVIDIKTKRHVRSVPKWQGSCTKDGKFGLYAPSRGGLELLELRKGTTVKTFIPKVAEGVFTVICMFTDTDEYVLYYHSGKKTLRVFRASDTEMIANYRLQAELTAIRSTKDGRGVVLGTVDGCLSVLAIADPTLPETLEYLKNLPSRDEEWKKKLARIKARTRFKAAIRIARISTRFAKHTGDRESVFGDIDTISEFNDD</sequence>
<dbReference type="VEuPathDB" id="VectorBase:LLOJ009342"/>
<dbReference type="EMBL" id="AJWK01032344">
    <property type="status" value="NOT_ANNOTATED_CDS"/>
    <property type="molecule type" value="Genomic_DNA"/>
</dbReference>
<dbReference type="EMBL" id="AJWK01032341">
    <property type="status" value="NOT_ANNOTATED_CDS"/>
    <property type="molecule type" value="Genomic_DNA"/>
</dbReference>
<evidence type="ECO:0000313" key="4">
    <source>
        <dbReference type="EnsemblMetazoa" id="LLOJ009342-PA"/>
    </source>
</evidence>
<proteinExistence type="predicted"/>
<dbReference type="Gene3D" id="2.130.10.10">
    <property type="entry name" value="YVTN repeat-like/Quinoprotein amine dehydrogenase"/>
    <property type="match status" value="2"/>
</dbReference>
<dbReference type="InterPro" id="IPR015943">
    <property type="entry name" value="WD40/YVTN_repeat-like_dom_sf"/>
</dbReference>
<evidence type="ECO:0000259" key="2">
    <source>
        <dbReference type="Pfam" id="PF13271"/>
    </source>
</evidence>
<dbReference type="Proteomes" id="UP000092461">
    <property type="component" value="Unassembled WGS sequence"/>
</dbReference>
<dbReference type="InterPro" id="IPR052752">
    <property type="entry name" value="NACHT-WD_repeat"/>
</dbReference>
<feature type="domain" description="DUF4062" evidence="2">
    <location>
        <begin position="26"/>
        <end position="113"/>
    </location>
</feature>
<dbReference type="SUPFAM" id="SSF52540">
    <property type="entry name" value="P-loop containing nucleoside triphosphate hydrolases"/>
    <property type="match status" value="2"/>
</dbReference>
<accession>A0A1B0CWF8</accession>
<evidence type="ECO:0000259" key="1">
    <source>
        <dbReference type="Pfam" id="PF05729"/>
    </source>
</evidence>
<dbReference type="Gene3D" id="1.25.40.370">
    <property type="match status" value="1"/>
</dbReference>
<dbReference type="PANTHER" id="PTHR19871:SF14">
    <property type="entry name" value="DUF4062 DOMAIN-CONTAINING PROTEIN"/>
    <property type="match status" value="1"/>
</dbReference>
<dbReference type="EMBL" id="AJWK01032342">
    <property type="status" value="NOT_ANNOTATED_CDS"/>
    <property type="molecule type" value="Genomic_DNA"/>
</dbReference>
<dbReference type="EMBL" id="AJWK01032340">
    <property type="status" value="NOT_ANNOTATED_CDS"/>
    <property type="molecule type" value="Genomic_DNA"/>
</dbReference>
<dbReference type="InterPro" id="IPR001680">
    <property type="entry name" value="WD40_rpt"/>
</dbReference>
<dbReference type="Gene3D" id="3.40.50.300">
    <property type="entry name" value="P-loop containing nucleotide triphosphate hydrolases"/>
    <property type="match status" value="2"/>
</dbReference>
<organism evidence="4 5">
    <name type="scientific">Lutzomyia longipalpis</name>
    <name type="common">Sand fly</name>
    <dbReference type="NCBI Taxonomy" id="7200"/>
    <lineage>
        <taxon>Eukaryota</taxon>
        <taxon>Metazoa</taxon>
        <taxon>Ecdysozoa</taxon>
        <taxon>Arthropoda</taxon>
        <taxon>Hexapoda</taxon>
        <taxon>Insecta</taxon>
        <taxon>Pterygota</taxon>
        <taxon>Neoptera</taxon>
        <taxon>Endopterygota</taxon>
        <taxon>Diptera</taxon>
        <taxon>Nematocera</taxon>
        <taxon>Psychodoidea</taxon>
        <taxon>Psychodidae</taxon>
        <taxon>Lutzomyia</taxon>
        <taxon>Lutzomyia</taxon>
    </lineage>
</organism>
<dbReference type="VEuPathDB" id="VectorBase:LLONM1_006263"/>
<dbReference type="Pfam" id="PF13271">
    <property type="entry name" value="DUF4062"/>
    <property type="match status" value="1"/>
</dbReference>
<dbReference type="InterPro" id="IPR011047">
    <property type="entry name" value="Quinoprotein_ADH-like_sf"/>
</dbReference>
<protein>
    <submittedName>
        <fullName evidence="4">Uncharacterized protein</fullName>
    </submittedName>
</protein>
<dbReference type="InterPro" id="IPR056534">
    <property type="entry name" value="Beta-prop_NWD2_C"/>
</dbReference>